<evidence type="ECO:0000313" key="5">
    <source>
        <dbReference type="Proteomes" id="UP000613266"/>
    </source>
</evidence>
<dbReference type="PANTHER" id="PTHR21600:SF87">
    <property type="entry name" value="RNA PSEUDOURIDYLATE SYNTHASE DOMAIN-CONTAINING PROTEIN 1"/>
    <property type="match status" value="1"/>
</dbReference>
<dbReference type="InterPro" id="IPR006224">
    <property type="entry name" value="PsdUridine_synth_RluA-like_CS"/>
</dbReference>
<dbReference type="InterPro" id="IPR050188">
    <property type="entry name" value="RluA_PseudoU_synthase"/>
</dbReference>
<dbReference type="AlphaFoldDB" id="A0A931NGX8"/>
<feature type="region of interest" description="Disordered" evidence="2">
    <location>
        <begin position="105"/>
        <end position="124"/>
    </location>
</feature>
<dbReference type="InterPro" id="IPR020103">
    <property type="entry name" value="PsdUridine_synth_cat_dom_sf"/>
</dbReference>
<dbReference type="PROSITE" id="PS01129">
    <property type="entry name" value="PSI_RLU"/>
    <property type="match status" value="1"/>
</dbReference>
<organism evidence="4 5">
    <name type="scientific">Inhella proteolytica</name>
    <dbReference type="NCBI Taxonomy" id="2795029"/>
    <lineage>
        <taxon>Bacteria</taxon>
        <taxon>Pseudomonadati</taxon>
        <taxon>Pseudomonadota</taxon>
        <taxon>Betaproteobacteria</taxon>
        <taxon>Burkholderiales</taxon>
        <taxon>Sphaerotilaceae</taxon>
        <taxon>Inhella</taxon>
    </lineage>
</organism>
<evidence type="ECO:0000256" key="1">
    <source>
        <dbReference type="ARBA" id="ARBA00010876"/>
    </source>
</evidence>
<comment type="similarity">
    <text evidence="1">Belongs to the pseudouridine synthase RluA family.</text>
</comment>
<keyword evidence="5" id="KW-1185">Reference proteome</keyword>
<name>A0A931NGX8_9BURK</name>
<dbReference type="InterPro" id="IPR006145">
    <property type="entry name" value="PsdUridine_synth_RsuA/RluA"/>
</dbReference>
<dbReference type="GO" id="GO:0140098">
    <property type="term" value="F:catalytic activity, acting on RNA"/>
    <property type="evidence" value="ECO:0007669"/>
    <property type="project" value="UniProtKB-ARBA"/>
</dbReference>
<dbReference type="GO" id="GO:0003723">
    <property type="term" value="F:RNA binding"/>
    <property type="evidence" value="ECO:0007669"/>
    <property type="project" value="InterPro"/>
</dbReference>
<evidence type="ECO:0000313" key="4">
    <source>
        <dbReference type="EMBL" id="MBH9575915.1"/>
    </source>
</evidence>
<protein>
    <submittedName>
        <fullName evidence="4">Pseudouridine synthase</fullName>
    </submittedName>
</protein>
<dbReference type="SUPFAM" id="SSF55120">
    <property type="entry name" value="Pseudouridine synthase"/>
    <property type="match status" value="1"/>
</dbReference>
<evidence type="ECO:0000259" key="3">
    <source>
        <dbReference type="Pfam" id="PF00849"/>
    </source>
</evidence>
<dbReference type="EMBL" id="JAEDAK010000002">
    <property type="protein sequence ID" value="MBH9575915.1"/>
    <property type="molecule type" value="Genomic_DNA"/>
</dbReference>
<dbReference type="RefSeq" id="WP_198109537.1">
    <property type="nucleotide sequence ID" value="NZ_JAEDAK010000002.1"/>
</dbReference>
<dbReference type="PANTHER" id="PTHR21600">
    <property type="entry name" value="MITOCHONDRIAL RNA PSEUDOURIDINE SYNTHASE"/>
    <property type="match status" value="1"/>
</dbReference>
<reference evidence="4" key="1">
    <citation type="submission" date="2020-12" db="EMBL/GenBank/DDBJ databases">
        <title>The genome sequence of Inhella sp. 1Y17.</title>
        <authorList>
            <person name="Liu Y."/>
        </authorList>
    </citation>
    <scope>NUCLEOTIDE SEQUENCE</scope>
    <source>
        <strain evidence="4">1Y17</strain>
    </source>
</reference>
<accession>A0A931NGX8</accession>
<gene>
    <name evidence="4" type="ORF">I7X39_03255</name>
</gene>
<proteinExistence type="inferred from homology"/>
<dbReference type="Gene3D" id="3.30.2350.10">
    <property type="entry name" value="Pseudouridine synthase"/>
    <property type="match status" value="1"/>
</dbReference>
<comment type="caution">
    <text evidence="4">The sequence shown here is derived from an EMBL/GenBank/DDBJ whole genome shotgun (WGS) entry which is preliminary data.</text>
</comment>
<evidence type="ECO:0000256" key="2">
    <source>
        <dbReference type="SAM" id="MobiDB-lite"/>
    </source>
</evidence>
<dbReference type="Pfam" id="PF00849">
    <property type="entry name" value="PseudoU_synth_2"/>
    <property type="match status" value="1"/>
</dbReference>
<dbReference type="Proteomes" id="UP000613266">
    <property type="component" value="Unassembled WGS sequence"/>
</dbReference>
<dbReference type="GO" id="GO:0000455">
    <property type="term" value="P:enzyme-directed rRNA pseudouridine synthesis"/>
    <property type="evidence" value="ECO:0007669"/>
    <property type="project" value="TreeGrafter"/>
</dbReference>
<dbReference type="GO" id="GO:0009982">
    <property type="term" value="F:pseudouridine synthase activity"/>
    <property type="evidence" value="ECO:0007669"/>
    <property type="project" value="InterPro"/>
</dbReference>
<feature type="domain" description="Pseudouridine synthase RsuA/RluA-like" evidence="3">
    <location>
        <begin position="17"/>
        <end position="174"/>
    </location>
</feature>
<sequence>MSTATSPELRPLYEDAQLLVLDKPAGLLVHPSGLDAHETDTLLARAQAQFGGWLTPAHRLDKGTSGVLLLARDAATASQLGAWFRDGQVRKGYLGLVRGWPSGEQGRIDQPLARDPELPSQGQPQLEAQTDWRCLHRFEWPVPTHPQFAATRAALLALEPLQGRRHQIRRHCKHMAHPLIGDATHGKGPLNRALAAYLGLSRLWLHAQWLELPDGRRFEAAPGPEWAAL</sequence>